<evidence type="ECO:0000256" key="3">
    <source>
        <dbReference type="PROSITE-ProRule" id="PRU00023"/>
    </source>
</evidence>
<dbReference type="GO" id="GO:0020037">
    <property type="term" value="F:heme binding"/>
    <property type="evidence" value="ECO:0007669"/>
    <property type="project" value="InterPro"/>
</dbReference>
<dbReference type="InterPro" id="IPR002110">
    <property type="entry name" value="Ankyrin_rpt"/>
</dbReference>
<evidence type="ECO:0000256" key="4">
    <source>
        <dbReference type="SAM" id="MobiDB-lite"/>
    </source>
</evidence>
<dbReference type="PANTHER" id="PTHR24178:SF21">
    <property type="entry name" value="ANKYRIN REPEAT DOMAIN 52-RELATED"/>
    <property type="match status" value="1"/>
</dbReference>
<keyword evidence="2 3" id="KW-0040">ANK repeat</keyword>
<dbReference type="EMBL" id="LSRX01000079">
    <property type="protein sequence ID" value="OLQ10412.1"/>
    <property type="molecule type" value="Genomic_DNA"/>
</dbReference>
<dbReference type="Pfam" id="PF12796">
    <property type="entry name" value="Ank_2"/>
    <property type="match status" value="2"/>
</dbReference>
<dbReference type="PROSITE" id="PS50297">
    <property type="entry name" value="ANK_REP_REGION"/>
    <property type="match status" value="2"/>
</dbReference>
<dbReference type="InterPro" id="IPR012292">
    <property type="entry name" value="Globin/Proto"/>
</dbReference>
<dbReference type="OrthoDB" id="194358at2759"/>
<dbReference type="InterPro" id="IPR000971">
    <property type="entry name" value="Globin"/>
</dbReference>
<evidence type="ECO:0000313" key="8">
    <source>
        <dbReference type="Proteomes" id="UP000186817"/>
    </source>
</evidence>
<dbReference type="CDD" id="cd01040">
    <property type="entry name" value="Mb-like"/>
    <property type="match status" value="2"/>
</dbReference>
<dbReference type="SMART" id="SM00248">
    <property type="entry name" value="ANK"/>
    <property type="match status" value="5"/>
</dbReference>
<feature type="transmembrane region" description="Helical" evidence="5">
    <location>
        <begin position="1388"/>
        <end position="1410"/>
    </location>
</feature>
<keyword evidence="1" id="KW-0677">Repeat</keyword>
<dbReference type="Pfam" id="PF00042">
    <property type="entry name" value="Globin"/>
    <property type="match status" value="1"/>
</dbReference>
<dbReference type="GO" id="GO:0019825">
    <property type="term" value="F:oxygen binding"/>
    <property type="evidence" value="ECO:0007669"/>
    <property type="project" value="InterPro"/>
</dbReference>
<reference evidence="7 8" key="1">
    <citation type="submission" date="2016-02" db="EMBL/GenBank/DDBJ databases">
        <title>Genome analysis of coral dinoflagellate symbionts highlights evolutionary adaptations to a symbiotic lifestyle.</title>
        <authorList>
            <person name="Aranda M."/>
            <person name="Li Y."/>
            <person name="Liew Y.J."/>
            <person name="Baumgarten S."/>
            <person name="Simakov O."/>
            <person name="Wilson M."/>
            <person name="Piel J."/>
            <person name="Ashoor H."/>
            <person name="Bougouffa S."/>
            <person name="Bajic V.B."/>
            <person name="Ryu T."/>
            <person name="Ravasi T."/>
            <person name="Bayer T."/>
            <person name="Micklem G."/>
            <person name="Kim H."/>
            <person name="Bhak J."/>
            <person name="Lajeunesse T.C."/>
            <person name="Voolstra C.R."/>
        </authorList>
    </citation>
    <scope>NUCLEOTIDE SEQUENCE [LARGE SCALE GENOMIC DNA]</scope>
    <source>
        <strain evidence="7 8">CCMP2467</strain>
    </source>
</reference>
<evidence type="ECO:0000313" key="7">
    <source>
        <dbReference type="EMBL" id="OLQ10412.1"/>
    </source>
</evidence>
<evidence type="ECO:0000256" key="1">
    <source>
        <dbReference type="ARBA" id="ARBA00022737"/>
    </source>
</evidence>
<feature type="repeat" description="ANK" evidence="3">
    <location>
        <begin position="525"/>
        <end position="557"/>
    </location>
</feature>
<dbReference type="GO" id="GO:0055117">
    <property type="term" value="P:regulation of cardiac muscle contraction"/>
    <property type="evidence" value="ECO:0007669"/>
    <property type="project" value="TreeGrafter"/>
</dbReference>
<evidence type="ECO:0000256" key="5">
    <source>
        <dbReference type="SAM" id="Phobius"/>
    </source>
</evidence>
<feature type="repeat" description="ANK" evidence="3">
    <location>
        <begin position="558"/>
        <end position="590"/>
    </location>
</feature>
<dbReference type="GO" id="GO:0005929">
    <property type="term" value="C:cilium"/>
    <property type="evidence" value="ECO:0007669"/>
    <property type="project" value="TreeGrafter"/>
</dbReference>
<dbReference type="PANTHER" id="PTHR24178">
    <property type="entry name" value="MOLTING PROTEIN MLT-4"/>
    <property type="match status" value="1"/>
</dbReference>
<dbReference type="Proteomes" id="UP000186817">
    <property type="component" value="Unassembled WGS sequence"/>
</dbReference>
<feature type="transmembrane region" description="Helical" evidence="5">
    <location>
        <begin position="1348"/>
        <end position="1368"/>
    </location>
</feature>
<dbReference type="InterPro" id="IPR009050">
    <property type="entry name" value="Globin-like_sf"/>
</dbReference>
<dbReference type="PROSITE" id="PS50088">
    <property type="entry name" value="ANK_REPEAT"/>
    <property type="match status" value="2"/>
</dbReference>
<dbReference type="InterPro" id="IPR036770">
    <property type="entry name" value="Ankyrin_rpt-contain_sf"/>
</dbReference>
<proteinExistence type="predicted"/>
<keyword evidence="5" id="KW-0812">Transmembrane</keyword>
<gene>
    <name evidence="7" type="primary">ANK1</name>
    <name evidence="7" type="ORF">AK812_SmicGene5916</name>
</gene>
<dbReference type="GO" id="GO:0036371">
    <property type="term" value="P:protein localization to T-tubule"/>
    <property type="evidence" value="ECO:0007669"/>
    <property type="project" value="TreeGrafter"/>
</dbReference>
<sequence>MNPLLLAHAMSDGGDEEGTDKIEAEASQGQLMFSDNAEAGCGPGEGVGLGEIKPSETAPLLATPLQVQAQEVGGDDAEQAALRLELAGARLLISIEDTLNTVILGMEFLLFTQVNGRAHWAKPRRRSQRSGTSRWRTKIEGHPLDDHVHHIFNELELRMRKTLDATETGNQIRKEFMDQGLMSLAPLSVNEATRLVALVTLVQELAQQPNMILRFCALRALAKTDTSAKPAQELHQALQCHHAAHPGTPLACDVYLIWLTVTDQDEAWPSPQQAGIRADVEWTSECELSLTTIEPPSSETPAASEAGSVVVSEDGANSDATGMSEDEAQDNAATEEFLRRFEVVETNEFSAVQIPPKLAVLIFEKWQAFLERFPTREQAGEAIYDQFMEEAPSLRPLFKTPRSVFGLRFIASLTNLMAECGQPESLKRQVETMGFQHLDSEVTPPRVDVIRDAILGVMESEIGQDDAEFDAHGRDAFRALGKVCRALPSAWPKLRRASKLYMWRLDEQSLIEDLNLVFVDLHDPEGATLLQKATHSGRITVLKLIIEKGGNINAKGSYGYTPLHEACYLGNPDVCDLLLNAKANVDALSKNGSTPLLVASREDKRSSDRLRHGADADDGGDKGWTPLSVAAGEGHADVCAYNANVQGFSFDGRFERSALQEAAEQGHHSVVALLLENKELADRAGHTKVSTMLMNQMMTPALLNYIGGSFIFVTREFAGRIRIIQRSWKIANSKDAEFPDPAELQSGTITASAENRLQEQQQKKQKEEEVQEIDPNLVELSTEFQAAGDVKVPDTFPEMCLFNAAVMGYSSSKWMRLVLTHWDAMATNVANTYRLQEECDVCSLVLAKYKGTINLYEFKAVMLSSLRSVLPAEWDMDHEVAWNWLWDNVERMLKAMIGLPSTYEKAIRNMILDLSEESRDHFRKAVFSKFFSASPAGSNWLKQSTGRLYFIADRIMEISLEMLSEPHRMVDEISALGLRHVGYGVPTEFFPPLVAAYVEAIREIASNETAADAFRWSLNLAAKMLVRVILEGSTVVMKAINVNSELSLRKAIAVAPRGRRAKELLEVSCGTQSISPLYWAIESGSFDSARAMLQDLLTIRADRDVYYYGYEELFQRHQDLIQKLCMSAPLLLETLFDGLIWRSRSTTNGWRRVNYYVKWLIQDVDGKFSQTLTCLVENKDPHVVSHPSPALAADLLWFRFAMYYFLGGRLYLLFTLCVFVSSQAILGKHGGPESLEENIAIFACRCFLYFGSMCLLLYHQVKSTYVDMKNGAIDRNYFLPMLAFARPPVRDARFFLEPILWCLSSTVELGTASNDEGAFRFFLEPILWCLSSTVELGTASNDEGDADVYCIFSCIAMLLYWALLMDFAVMSMQVSAFMLACSRVVSELVLFGLALGFLILAFSTAIRSLLGCFI</sequence>
<feature type="transmembrane region" description="Helical" evidence="5">
    <location>
        <begin position="1203"/>
        <end position="1226"/>
    </location>
</feature>
<dbReference type="Gene3D" id="1.10.490.10">
    <property type="entry name" value="Globins"/>
    <property type="match status" value="2"/>
</dbReference>
<feature type="compositionally biased region" description="Basic and acidic residues" evidence="4">
    <location>
        <begin position="600"/>
        <end position="621"/>
    </location>
</feature>
<feature type="transmembrane region" description="Helical" evidence="5">
    <location>
        <begin position="1238"/>
        <end position="1258"/>
    </location>
</feature>
<protein>
    <submittedName>
        <fullName evidence="7">Ankyrin-1</fullName>
    </submittedName>
</protein>
<dbReference type="InterPro" id="IPR044399">
    <property type="entry name" value="Mb-like_M"/>
</dbReference>
<accession>A0A1Q9ESL1</accession>
<dbReference type="GO" id="GO:1904108">
    <property type="term" value="P:protein localization to ciliary inversin compartment"/>
    <property type="evidence" value="ECO:0007669"/>
    <property type="project" value="TreeGrafter"/>
</dbReference>
<keyword evidence="8" id="KW-1185">Reference proteome</keyword>
<keyword evidence="5" id="KW-0472">Membrane</keyword>
<name>A0A1Q9ESL1_SYMMI</name>
<organism evidence="7 8">
    <name type="scientific">Symbiodinium microadriaticum</name>
    <name type="common">Dinoflagellate</name>
    <name type="synonym">Zooxanthella microadriatica</name>
    <dbReference type="NCBI Taxonomy" id="2951"/>
    <lineage>
        <taxon>Eukaryota</taxon>
        <taxon>Sar</taxon>
        <taxon>Alveolata</taxon>
        <taxon>Dinophyceae</taxon>
        <taxon>Suessiales</taxon>
        <taxon>Symbiodiniaceae</taxon>
        <taxon>Symbiodinium</taxon>
    </lineage>
</organism>
<feature type="region of interest" description="Disordered" evidence="4">
    <location>
        <begin position="598"/>
        <end position="623"/>
    </location>
</feature>
<feature type="domain" description="Globin" evidence="6">
    <location>
        <begin position="383"/>
        <end position="483"/>
    </location>
</feature>
<evidence type="ECO:0000259" key="6">
    <source>
        <dbReference type="Pfam" id="PF00042"/>
    </source>
</evidence>
<keyword evidence="5" id="KW-1133">Transmembrane helix</keyword>
<comment type="caution">
    <text evidence="7">The sequence shown here is derived from an EMBL/GenBank/DDBJ whole genome shotgun (WGS) entry which is preliminary data.</text>
</comment>
<dbReference type="SUPFAM" id="SSF46458">
    <property type="entry name" value="Globin-like"/>
    <property type="match status" value="2"/>
</dbReference>
<evidence type="ECO:0000256" key="2">
    <source>
        <dbReference type="ARBA" id="ARBA00023043"/>
    </source>
</evidence>
<dbReference type="Gene3D" id="1.25.40.20">
    <property type="entry name" value="Ankyrin repeat-containing domain"/>
    <property type="match status" value="3"/>
</dbReference>
<dbReference type="SUPFAM" id="SSF48403">
    <property type="entry name" value="Ankyrin repeat"/>
    <property type="match status" value="1"/>
</dbReference>